<feature type="region of interest" description="Disordered" evidence="3">
    <location>
        <begin position="209"/>
        <end position="245"/>
    </location>
</feature>
<evidence type="ECO:0000313" key="5">
    <source>
        <dbReference type="EMBL" id="MEJ8812392.1"/>
    </source>
</evidence>
<keyword evidence="6" id="KW-1185">Reference proteome</keyword>
<name>A0ABU8VFF7_9BURK</name>
<proteinExistence type="predicted"/>
<evidence type="ECO:0000256" key="3">
    <source>
        <dbReference type="SAM" id="MobiDB-lite"/>
    </source>
</evidence>
<reference evidence="5 6" key="1">
    <citation type="submission" date="2024-03" db="EMBL/GenBank/DDBJ databases">
        <title>Novel species of the genus Variovorax.</title>
        <authorList>
            <person name="Liu Q."/>
            <person name="Xin Y.-H."/>
        </authorList>
    </citation>
    <scope>NUCLEOTIDE SEQUENCE [LARGE SCALE GENOMIC DNA]</scope>
    <source>
        <strain evidence="5 6">KACC 18899</strain>
    </source>
</reference>
<gene>
    <name evidence="5" type="ORF">WKW77_15005</name>
</gene>
<feature type="domain" description="HTH tetR-type" evidence="4">
    <location>
        <begin position="21"/>
        <end position="80"/>
    </location>
</feature>
<evidence type="ECO:0000256" key="1">
    <source>
        <dbReference type="ARBA" id="ARBA00023125"/>
    </source>
</evidence>
<protein>
    <submittedName>
        <fullName evidence="5">TetR/AcrR family transcriptional regulator</fullName>
    </submittedName>
</protein>
<evidence type="ECO:0000313" key="6">
    <source>
        <dbReference type="Proteomes" id="UP001365846"/>
    </source>
</evidence>
<dbReference type="PROSITE" id="PS50977">
    <property type="entry name" value="HTH_TETR_2"/>
    <property type="match status" value="1"/>
</dbReference>
<keyword evidence="1 2" id="KW-0238">DNA-binding</keyword>
<evidence type="ECO:0000259" key="4">
    <source>
        <dbReference type="PROSITE" id="PS50977"/>
    </source>
</evidence>
<sequence length="245" mass="27046">MARLKHKLSEPPVPPERGVRAATFKLLLETAMDIIQKSGHIPSVAEAAARAKVSRATAYRYFPSRSALVTAVVDSSLGPVRKLASDTPGGRERVHELFVQTFPRFKEFEAPMRAAAQLSLEQWGLERAGLLEEEPYRRGHRVRILEHALAPLAPQLRPAVRDRLHRALSVVYGIEPYVILKDIWGLSDREVERTALWMADALIDAALRESEQKRPARGNGAAGSARNAASRNGNGARRAAPASKR</sequence>
<dbReference type="Gene3D" id="1.10.357.10">
    <property type="entry name" value="Tetracycline Repressor, domain 2"/>
    <property type="match status" value="1"/>
</dbReference>
<dbReference type="Proteomes" id="UP001365846">
    <property type="component" value="Unassembled WGS sequence"/>
</dbReference>
<dbReference type="PRINTS" id="PR00455">
    <property type="entry name" value="HTHTETR"/>
</dbReference>
<dbReference type="Pfam" id="PF00440">
    <property type="entry name" value="TetR_N"/>
    <property type="match status" value="1"/>
</dbReference>
<dbReference type="EMBL" id="JBBKZU010000006">
    <property type="protein sequence ID" value="MEJ8812392.1"/>
    <property type="molecule type" value="Genomic_DNA"/>
</dbReference>
<evidence type="ECO:0000256" key="2">
    <source>
        <dbReference type="PROSITE-ProRule" id="PRU00335"/>
    </source>
</evidence>
<comment type="caution">
    <text evidence="5">The sequence shown here is derived from an EMBL/GenBank/DDBJ whole genome shotgun (WGS) entry which is preliminary data.</text>
</comment>
<feature type="compositionally biased region" description="Low complexity" evidence="3">
    <location>
        <begin position="217"/>
        <end position="245"/>
    </location>
</feature>
<accession>A0ABU8VFF7</accession>
<dbReference type="RefSeq" id="WP_340357656.1">
    <property type="nucleotide sequence ID" value="NZ_JBBKZU010000006.1"/>
</dbReference>
<dbReference type="InterPro" id="IPR009057">
    <property type="entry name" value="Homeodomain-like_sf"/>
</dbReference>
<feature type="DNA-binding region" description="H-T-H motif" evidence="2">
    <location>
        <begin position="43"/>
        <end position="62"/>
    </location>
</feature>
<dbReference type="InterPro" id="IPR001647">
    <property type="entry name" value="HTH_TetR"/>
</dbReference>
<dbReference type="SUPFAM" id="SSF46689">
    <property type="entry name" value="Homeodomain-like"/>
    <property type="match status" value="1"/>
</dbReference>
<organism evidence="5 6">
    <name type="scientific">Variovorax ureilyticus</name>
    <dbReference type="NCBI Taxonomy" id="1836198"/>
    <lineage>
        <taxon>Bacteria</taxon>
        <taxon>Pseudomonadati</taxon>
        <taxon>Pseudomonadota</taxon>
        <taxon>Betaproteobacteria</taxon>
        <taxon>Burkholderiales</taxon>
        <taxon>Comamonadaceae</taxon>
        <taxon>Variovorax</taxon>
    </lineage>
</organism>